<evidence type="ECO:0000313" key="8">
    <source>
        <dbReference type="Proteomes" id="UP000629098"/>
    </source>
</evidence>
<dbReference type="GO" id="GO:0046819">
    <property type="term" value="P:protein secretion by the type V secretion system"/>
    <property type="evidence" value="ECO:0007669"/>
    <property type="project" value="TreeGrafter"/>
</dbReference>
<protein>
    <submittedName>
        <fullName evidence="7">ShlB/FhaC/HecB family hemolysin secretion/activation protein</fullName>
    </submittedName>
</protein>
<keyword evidence="1" id="KW-1134">Transmembrane beta strand</keyword>
<dbReference type="PANTHER" id="PTHR34597:SF1">
    <property type="entry name" value="HEME_HEMOPEXIN TRANSPORTER PROTEIN HUXB"/>
    <property type="match status" value="1"/>
</dbReference>
<evidence type="ECO:0000259" key="5">
    <source>
        <dbReference type="Pfam" id="PF03865"/>
    </source>
</evidence>
<dbReference type="Proteomes" id="UP000629098">
    <property type="component" value="Unassembled WGS sequence"/>
</dbReference>
<feature type="signal peptide" evidence="4">
    <location>
        <begin position="1"/>
        <end position="27"/>
    </location>
</feature>
<feature type="domain" description="Haemolysin activator HlyB C-terminal" evidence="5">
    <location>
        <begin position="226"/>
        <end position="545"/>
    </location>
</feature>
<sequence>MCVNSVCKWLVLIGLFAYSGVSFQAIAQNIPPIQFPDPVTPTPLQPQTPQTPLLPPDELLQISPSAPISPEQNPGTGTITVENFDFVGNTEAIFSVERLRQEIQEFTNTPITFAQLLQAASKITALYIKEGYVTSGAYIPEQTLTSGVVKIQIVEGSLQEIRIAKQPTSSRRLQDSYVRKRLNLATAKPLNVRRLQEALQLLQLDPLIKRVSAELSAGTTPGTNLLTVKIEEADSFSTRIITDNSRNPSVGSFRRGLEIEEANLTELGDNLNIVYDNTDGSNAIDASYTIPINPRNGTISFSYSNTQSNIIEPPFNDLDIKSNSRNYEITLRQPLVRNANQKFFQELAIGLTLSRRESNSSVSGVDFPIFLGADSRGNTRISALRFFQEWTKSSAQQVLFARSQFSLGVGAFDATINDKPPDSRFFTWRGQLFWLRLLDSQTSNQRVAPKLLLRSDVQLASRALVPFEQFTLGGIFSVRGYRQDVLFSDNGVFVSADLQLPIYSTDNGQNVLQLIPFVDIGTTWNSSGRNAPDPNTLASIGLGLQWQMGERFKARIDYGIPLVNIESRERTWQEKGLYFSLQYTPF</sequence>
<evidence type="ECO:0000256" key="4">
    <source>
        <dbReference type="SAM" id="SignalP"/>
    </source>
</evidence>
<keyword evidence="8" id="KW-1185">Reference proteome</keyword>
<dbReference type="RefSeq" id="WP_190835670.1">
    <property type="nucleotide sequence ID" value="NZ_CAWPPI010000098.1"/>
</dbReference>
<feature type="domain" description="Polypeptide-transport-associated ShlB-type" evidence="6">
    <location>
        <begin position="80"/>
        <end position="156"/>
    </location>
</feature>
<evidence type="ECO:0000256" key="2">
    <source>
        <dbReference type="ARBA" id="ARBA00022692"/>
    </source>
</evidence>
<feature type="chain" id="PRO_5035247083" evidence="4">
    <location>
        <begin position="28"/>
        <end position="586"/>
    </location>
</feature>
<keyword evidence="3" id="KW-0998">Cell outer membrane</keyword>
<dbReference type="GO" id="GO:0098046">
    <property type="term" value="C:type V protein secretion system complex"/>
    <property type="evidence" value="ECO:0007669"/>
    <property type="project" value="TreeGrafter"/>
</dbReference>
<keyword evidence="1" id="KW-0472">Membrane</keyword>
<comment type="caution">
    <text evidence="7">The sequence shown here is derived from an EMBL/GenBank/DDBJ whole genome shotgun (WGS) entry which is preliminary data.</text>
</comment>
<reference evidence="7" key="1">
    <citation type="submission" date="2020-09" db="EMBL/GenBank/DDBJ databases">
        <title>Iningainema tapete sp. nov. (Scytonemataceae, Cyanobacteria) from greenhouses in central Florida (USA) produces two types of nodularin with biosynthetic potential for microcystin-LR and anabaenopeptins.</title>
        <authorList>
            <person name="Berthold D.E."/>
            <person name="Lefler F.W."/>
            <person name="Huang I.-S."/>
            <person name="Abdulla H."/>
            <person name="Zimba P.V."/>
            <person name="Laughinghouse H.D. IV."/>
        </authorList>
    </citation>
    <scope>NUCLEOTIDE SEQUENCE</scope>
    <source>
        <strain evidence="7">BLCCT55</strain>
    </source>
</reference>
<evidence type="ECO:0000313" key="7">
    <source>
        <dbReference type="EMBL" id="MBD2776600.1"/>
    </source>
</evidence>
<dbReference type="Pfam" id="PF03865">
    <property type="entry name" value="ShlB"/>
    <property type="match status" value="1"/>
</dbReference>
<keyword evidence="4" id="KW-0732">Signal</keyword>
<gene>
    <name evidence="7" type="ORF">ICL16_32245</name>
</gene>
<dbReference type="GO" id="GO:0008320">
    <property type="term" value="F:protein transmembrane transporter activity"/>
    <property type="evidence" value="ECO:0007669"/>
    <property type="project" value="TreeGrafter"/>
</dbReference>
<name>A0A8J6XGX7_9CYAN</name>
<dbReference type="Gene3D" id="2.40.160.50">
    <property type="entry name" value="membrane protein fhac: a member of the omp85/tpsb transporter family"/>
    <property type="match status" value="1"/>
</dbReference>
<organism evidence="7 8">
    <name type="scientific">Iningainema tapete BLCC-T55</name>
    <dbReference type="NCBI Taxonomy" id="2748662"/>
    <lineage>
        <taxon>Bacteria</taxon>
        <taxon>Bacillati</taxon>
        <taxon>Cyanobacteriota</taxon>
        <taxon>Cyanophyceae</taxon>
        <taxon>Nostocales</taxon>
        <taxon>Scytonemataceae</taxon>
        <taxon>Iningainema tapete</taxon>
    </lineage>
</organism>
<accession>A0A8J6XGX7</accession>
<dbReference type="AlphaFoldDB" id="A0A8J6XGX7"/>
<keyword evidence="2" id="KW-0812">Transmembrane</keyword>
<dbReference type="Pfam" id="PF08479">
    <property type="entry name" value="POTRA_2"/>
    <property type="match status" value="1"/>
</dbReference>
<evidence type="ECO:0000256" key="3">
    <source>
        <dbReference type="ARBA" id="ARBA00023237"/>
    </source>
</evidence>
<dbReference type="InterPro" id="IPR051544">
    <property type="entry name" value="TPS_OM_transporter"/>
</dbReference>
<dbReference type="EMBL" id="JACXAE010000098">
    <property type="protein sequence ID" value="MBD2776600.1"/>
    <property type="molecule type" value="Genomic_DNA"/>
</dbReference>
<dbReference type="Gene3D" id="3.10.20.310">
    <property type="entry name" value="membrane protein fhac"/>
    <property type="match status" value="1"/>
</dbReference>
<dbReference type="InterPro" id="IPR005565">
    <property type="entry name" value="Hemolysn_activator_HlyB_C"/>
</dbReference>
<dbReference type="PANTHER" id="PTHR34597">
    <property type="entry name" value="SLR1661 PROTEIN"/>
    <property type="match status" value="1"/>
</dbReference>
<evidence type="ECO:0000259" key="6">
    <source>
        <dbReference type="Pfam" id="PF08479"/>
    </source>
</evidence>
<proteinExistence type="predicted"/>
<evidence type="ECO:0000256" key="1">
    <source>
        <dbReference type="ARBA" id="ARBA00022452"/>
    </source>
</evidence>
<dbReference type="InterPro" id="IPR013686">
    <property type="entry name" value="Polypept-transport_assoc_ShlB"/>
</dbReference>